<dbReference type="AlphaFoldDB" id="A0A918THP1"/>
<name>A0A918THP1_9BACT</name>
<evidence type="ECO:0000256" key="1">
    <source>
        <dbReference type="ARBA" id="ARBA00043985"/>
    </source>
</evidence>
<evidence type="ECO:0008006" key="6">
    <source>
        <dbReference type="Google" id="ProtNLM"/>
    </source>
</evidence>
<feature type="region of interest" description="Disordered" evidence="3">
    <location>
        <begin position="227"/>
        <end position="255"/>
    </location>
</feature>
<dbReference type="Pfam" id="PF04012">
    <property type="entry name" value="PspA_IM30"/>
    <property type="match status" value="1"/>
</dbReference>
<proteinExistence type="inferred from homology"/>
<evidence type="ECO:0000256" key="3">
    <source>
        <dbReference type="SAM" id="MobiDB-lite"/>
    </source>
</evidence>
<reference evidence="4" key="2">
    <citation type="submission" date="2020-09" db="EMBL/GenBank/DDBJ databases">
        <authorList>
            <person name="Sun Q."/>
            <person name="Kim S."/>
        </authorList>
    </citation>
    <scope>NUCLEOTIDE SEQUENCE</scope>
    <source>
        <strain evidence="4">KCTC 12988</strain>
    </source>
</reference>
<feature type="coiled-coil region" evidence="2">
    <location>
        <begin position="54"/>
        <end position="153"/>
    </location>
</feature>
<dbReference type="RefSeq" id="WP_189566942.1">
    <property type="nucleotide sequence ID" value="NZ_BMXI01000001.1"/>
</dbReference>
<keyword evidence="2" id="KW-0175">Coiled coil</keyword>
<evidence type="ECO:0000313" key="5">
    <source>
        <dbReference type="Proteomes" id="UP000644507"/>
    </source>
</evidence>
<evidence type="ECO:0000313" key="4">
    <source>
        <dbReference type="EMBL" id="GHC42578.1"/>
    </source>
</evidence>
<dbReference type="Proteomes" id="UP000644507">
    <property type="component" value="Unassembled WGS sequence"/>
</dbReference>
<sequence length="255" mass="27655">MFKRLGNIIKGFFGLFVGGLEKKNPEALLEVEKENLRKQISEFNKGLASHAGLVERLITQAKKLGREEEELRAKTGANLKAGNRAAAAEYALKLKDTEKEHDTVQQQLEESEKRYQELLRARDVTVKEAKDKIERLARDIDDMKLQKATAELNEMAAGMVTEIGGAGDTLNRLEGIVEEERTKAAGRARVAKDALDLGDIDQKVSEQDALAEMALAEFAAAEGIELEKSGSAESAPSSGAAEGTSEGAMGPVKES</sequence>
<dbReference type="EMBL" id="BMXI01000001">
    <property type="protein sequence ID" value="GHC42578.1"/>
    <property type="molecule type" value="Genomic_DNA"/>
</dbReference>
<gene>
    <name evidence="4" type="ORF">GCM10007100_04520</name>
</gene>
<reference evidence="4" key="1">
    <citation type="journal article" date="2014" name="Int. J. Syst. Evol. Microbiol.">
        <title>Complete genome sequence of Corynebacterium casei LMG S-19264T (=DSM 44701T), isolated from a smear-ripened cheese.</title>
        <authorList>
            <consortium name="US DOE Joint Genome Institute (JGI-PGF)"/>
            <person name="Walter F."/>
            <person name="Albersmeier A."/>
            <person name="Kalinowski J."/>
            <person name="Ruckert C."/>
        </authorList>
    </citation>
    <scope>NUCLEOTIDE SEQUENCE</scope>
    <source>
        <strain evidence="4">KCTC 12988</strain>
    </source>
</reference>
<comment type="similarity">
    <text evidence="1">Belongs to the PspA/Vipp/IM30 family.</text>
</comment>
<keyword evidence="5" id="KW-1185">Reference proteome</keyword>
<comment type="caution">
    <text evidence="4">The sequence shown here is derived from an EMBL/GenBank/DDBJ whole genome shotgun (WGS) entry which is preliminary data.</text>
</comment>
<accession>A0A918THP1</accession>
<evidence type="ECO:0000256" key="2">
    <source>
        <dbReference type="SAM" id="Coils"/>
    </source>
</evidence>
<dbReference type="InterPro" id="IPR007157">
    <property type="entry name" value="PspA_VIPP1"/>
</dbReference>
<organism evidence="4 5">
    <name type="scientific">Roseibacillus persicicus</name>
    <dbReference type="NCBI Taxonomy" id="454148"/>
    <lineage>
        <taxon>Bacteria</taxon>
        <taxon>Pseudomonadati</taxon>
        <taxon>Verrucomicrobiota</taxon>
        <taxon>Verrucomicrobiia</taxon>
        <taxon>Verrucomicrobiales</taxon>
        <taxon>Verrucomicrobiaceae</taxon>
        <taxon>Roseibacillus</taxon>
    </lineage>
</organism>
<feature type="compositionally biased region" description="Low complexity" evidence="3">
    <location>
        <begin position="231"/>
        <end position="255"/>
    </location>
</feature>
<protein>
    <recommendedName>
        <fullName evidence="6">Phage shock protein A</fullName>
    </recommendedName>
</protein>